<name>A0A4R1NZC2_9GAMM</name>
<dbReference type="RefSeq" id="WP_131300484.1">
    <property type="nucleotide sequence ID" value="NZ_JBHLST010000039.1"/>
</dbReference>
<evidence type="ECO:0000256" key="1">
    <source>
        <dbReference type="SAM" id="Coils"/>
    </source>
</evidence>
<dbReference type="AlphaFoldDB" id="A0A4R1NZC2"/>
<accession>A0A4R1NZC2</accession>
<proteinExistence type="predicted"/>
<dbReference type="EMBL" id="SMMU01000046">
    <property type="protein sequence ID" value="TCL18582.1"/>
    <property type="molecule type" value="Genomic_DNA"/>
</dbReference>
<keyword evidence="1" id="KW-0175">Coiled coil</keyword>
<protein>
    <submittedName>
        <fullName evidence="2">Uncharacterized protein</fullName>
    </submittedName>
</protein>
<gene>
    <name evidence="2" type="ORF">EV691_1468</name>
</gene>
<evidence type="ECO:0000313" key="2">
    <source>
        <dbReference type="EMBL" id="TCL18582.1"/>
    </source>
</evidence>
<organism evidence="2 3">
    <name type="scientific">Azotobacter chroococcum</name>
    <dbReference type="NCBI Taxonomy" id="353"/>
    <lineage>
        <taxon>Bacteria</taxon>
        <taxon>Pseudomonadati</taxon>
        <taxon>Pseudomonadota</taxon>
        <taxon>Gammaproteobacteria</taxon>
        <taxon>Pseudomonadales</taxon>
        <taxon>Pseudomonadaceae</taxon>
        <taxon>Azotobacter</taxon>
    </lineage>
</organism>
<dbReference type="Proteomes" id="UP000295169">
    <property type="component" value="Unassembled WGS sequence"/>
</dbReference>
<comment type="caution">
    <text evidence="2">The sequence shown here is derived from an EMBL/GenBank/DDBJ whole genome shotgun (WGS) entry which is preliminary data.</text>
</comment>
<evidence type="ECO:0000313" key="3">
    <source>
        <dbReference type="Proteomes" id="UP000295169"/>
    </source>
</evidence>
<reference evidence="2 3" key="1">
    <citation type="submission" date="2019-03" db="EMBL/GenBank/DDBJ databases">
        <title>Genomic Encyclopedia of Type Strains, Phase IV (KMG-IV): sequencing the most valuable type-strain genomes for metagenomic binning, comparative biology and taxonomic classification.</title>
        <authorList>
            <person name="Goeker M."/>
        </authorList>
    </citation>
    <scope>NUCLEOTIDE SEQUENCE [LARGE SCALE GENOMIC DNA]</scope>
    <source>
        <strain evidence="2 3">DSM 2286</strain>
    </source>
</reference>
<sequence>MSEAVKRFNLWKRFGEPELRESADGQLVLAADHDRIVSSLTEAGRKLQAERDAWRNACKALQIEEEKVAAMDGELTALRAEVERLRKDAELFRRLRDLPDELLGAPGVPCVAVPEGPRVGRYVSGPDLDDALEASRCS</sequence>
<feature type="coiled-coil region" evidence="1">
    <location>
        <begin position="61"/>
        <end position="95"/>
    </location>
</feature>